<dbReference type="GO" id="GO:0008237">
    <property type="term" value="F:metallopeptidase activity"/>
    <property type="evidence" value="ECO:0007669"/>
    <property type="project" value="InterPro"/>
</dbReference>
<dbReference type="InterPro" id="IPR045569">
    <property type="entry name" value="Metalloprtase-TldD/E_C"/>
</dbReference>
<protein>
    <submittedName>
        <fullName evidence="2">Peptidase U62 family protein</fullName>
    </submittedName>
</protein>
<evidence type="ECO:0000259" key="1">
    <source>
        <dbReference type="Pfam" id="PF19289"/>
    </source>
</evidence>
<sequence length="463" mass="49588">MSNRSRAAELVEQALAVAGGPTIAYADETAQANLRWAGNALTTNGEMTSTSLTVVATAAVPGGTGVGTVSQEVADPAQVTDLVRAAEALARSAPPSTDAAELVESWGDAESFAEEPVGTSIDVLAQVARDLGTSFGEMAARGQRLYGFAEHICTTSYLGSSTGLRLRGVQPTGRLELNAKSDDGSRSAWVGAASRDFTDVDVIAMAAELDTRLGWAERRIELPPGRYETILPPGPTADLMIYAYWTASARDAEEGQNAYAAPGGATLIGSRMSELPLRLHSDPTYPGLECTPFVDFVGGPDGTSFTFDLGLPIQPVDWMSDGIWQELIRNRAWAAKTERAATPPVDNLILDGGGSATLEEMIASTERGLLLTCLWYIREVDPERLLLTGLTRDGVYLVEDGQVTGAVNNFRFNESPLELLGRITEVGRTEKVLCREWNDYFNRTAMPAIRVPDFNMSTVSQAS</sequence>
<name>F5XSA5_MICPN</name>
<dbReference type="Gene3D" id="3.30.2290.10">
    <property type="entry name" value="PmbA/TldD superfamily"/>
    <property type="match status" value="1"/>
</dbReference>
<dbReference type="RefSeq" id="WP_013862668.1">
    <property type="nucleotide sequence ID" value="NC_015635.1"/>
</dbReference>
<proteinExistence type="predicted"/>
<dbReference type="PANTHER" id="PTHR43666:SF1">
    <property type="entry name" value="CONSERVED PROTEIN"/>
    <property type="match status" value="1"/>
</dbReference>
<dbReference type="Proteomes" id="UP000007947">
    <property type="component" value="Chromosome"/>
</dbReference>
<dbReference type="GO" id="GO:0006508">
    <property type="term" value="P:proteolysis"/>
    <property type="evidence" value="ECO:0007669"/>
    <property type="project" value="InterPro"/>
</dbReference>
<dbReference type="KEGG" id="mph:MLP_17720"/>
<dbReference type="InterPro" id="IPR036059">
    <property type="entry name" value="TldD/PmbA_sf"/>
</dbReference>
<dbReference type="Pfam" id="PF19289">
    <property type="entry name" value="PmbA_TldD_3rd"/>
    <property type="match status" value="1"/>
</dbReference>
<keyword evidence="3" id="KW-1185">Reference proteome</keyword>
<dbReference type="InterPro" id="IPR035068">
    <property type="entry name" value="TldD/PmbA_N"/>
</dbReference>
<feature type="domain" description="Metalloprotease TldD/E C-terminal" evidence="1">
    <location>
        <begin position="224"/>
        <end position="457"/>
    </location>
</feature>
<dbReference type="PANTHER" id="PTHR43666">
    <property type="entry name" value="TLDD PROTEIN"/>
    <property type="match status" value="1"/>
</dbReference>
<dbReference type="OrthoDB" id="9763230at2"/>
<dbReference type="HOGENOM" id="CLU_046126_0_0_11"/>
<dbReference type="EMBL" id="AP012204">
    <property type="protein sequence ID" value="BAK34786.1"/>
    <property type="molecule type" value="Genomic_DNA"/>
</dbReference>
<evidence type="ECO:0000313" key="3">
    <source>
        <dbReference type="Proteomes" id="UP000007947"/>
    </source>
</evidence>
<dbReference type="SUPFAM" id="SSF111283">
    <property type="entry name" value="Putative modulator of DNA gyrase, PmbA/TldD"/>
    <property type="match status" value="1"/>
</dbReference>
<accession>F5XSA5</accession>
<organism evidence="2 3">
    <name type="scientific">Microlunatus phosphovorus (strain ATCC 700054 / DSM 10555 / JCM 9379 / NBRC 101784 / NCIMB 13414 / VKM Ac-1990 / NM-1)</name>
    <dbReference type="NCBI Taxonomy" id="1032480"/>
    <lineage>
        <taxon>Bacteria</taxon>
        <taxon>Bacillati</taxon>
        <taxon>Actinomycetota</taxon>
        <taxon>Actinomycetes</taxon>
        <taxon>Propionibacteriales</taxon>
        <taxon>Propionibacteriaceae</taxon>
        <taxon>Microlunatus</taxon>
    </lineage>
</organism>
<dbReference type="eggNOG" id="COG0312">
    <property type="taxonomic scope" value="Bacteria"/>
</dbReference>
<dbReference type="AlphaFoldDB" id="F5XSA5"/>
<dbReference type="STRING" id="1032480.MLP_17720"/>
<gene>
    <name evidence="2" type="ordered locus">MLP_17720</name>
</gene>
<evidence type="ECO:0000313" key="2">
    <source>
        <dbReference type="EMBL" id="BAK34786.1"/>
    </source>
</evidence>
<reference evidence="2 3" key="1">
    <citation type="submission" date="2011-05" db="EMBL/GenBank/DDBJ databases">
        <title>Whole genome sequence of Microlunatus phosphovorus NM-1.</title>
        <authorList>
            <person name="Hosoyama A."/>
            <person name="Sasaki K."/>
            <person name="Harada T."/>
            <person name="Igarashi R."/>
            <person name="Kawakoshi A."/>
            <person name="Sasagawa M."/>
            <person name="Fukada J."/>
            <person name="Nakamura S."/>
            <person name="Katano Y."/>
            <person name="Hanada S."/>
            <person name="Kamagata Y."/>
            <person name="Nakamura N."/>
            <person name="Yamazaki S."/>
            <person name="Fujita N."/>
        </authorList>
    </citation>
    <scope>NUCLEOTIDE SEQUENCE [LARGE SCALE GENOMIC DNA]</scope>
    <source>
        <strain evidence="3">ATCC 700054 / DSM 10555 / JCM 9379 / NBRC 101784 / NCIMB 13414 / VKM Ac-1990 / NM-1</strain>
    </source>
</reference>